<organism evidence="8 9">
    <name type="scientific">Lottia gigantea</name>
    <name type="common">Giant owl limpet</name>
    <dbReference type="NCBI Taxonomy" id="225164"/>
    <lineage>
        <taxon>Eukaryota</taxon>
        <taxon>Metazoa</taxon>
        <taxon>Spiralia</taxon>
        <taxon>Lophotrochozoa</taxon>
        <taxon>Mollusca</taxon>
        <taxon>Gastropoda</taxon>
        <taxon>Patellogastropoda</taxon>
        <taxon>Lottioidea</taxon>
        <taxon>Lottiidae</taxon>
        <taxon>Lottia</taxon>
    </lineage>
</organism>
<name>V4CIQ9_LOTGI</name>
<dbReference type="InterPro" id="IPR036770">
    <property type="entry name" value="Ankyrin_rpt-contain_sf"/>
</dbReference>
<dbReference type="GO" id="GO:0070679">
    <property type="term" value="F:inositol 1,4,5 trisphosphate binding"/>
    <property type="evidence" value="ECO:0007669"/>
    <property type="project" value="TreeGrafter"/>
</dbReference>
<dbReference type="PROSITE" id="PS50297">
    <property type="entry name" value="ANK_REP_REGION"/>
    <property type="match status" value="1"/>
</dbReference>
<dbReference type="Gene3D" id="1.25.40.20">
    <property type="entry name" value="Ankyrin repeat-containing domain"/>
    <property type="match status" value="1"/>
</dbReference>
<keyword evidence="9" id="KW-1185">Reference proteome</keyword>
<keyword evidence="6" id="KW-1133">Transmembrane helix</keyword>
<evidence type="ECO:0000256" key="6">
    <source>
        <dbReference type="SAM" id="Phobius"/>
    </source>
</evidence>
<dbReference type="PANTHER" id="PTHR10117:SF54">
    <property type="entry name" value="TRANSIENT RECEPTOR POTENTIAL-GAMMA PROTEIN"/>
    <property type="match status" value="1"/>
</dbReference>
<dbReference type="OMA" id="AHININC"/>
<dbReference type="Pfam" id="PF12796">
    <property type="entry name" value="Ank_2"/>
    <property type="match status" value="1"/>
</dbReference>
<dbReference type="InterPro" id="IPR013555">
    <property type="entry name" value="TRP_dom"/>
</dbReference>
<dbReference type="CTD" id="20230735"/>
<feature type="transmembrane region" description="Helical" evidence="6">
    <location>
        <begin position="357"/>
        <end position="377"/>
    </location>
</feature>
<dbReference type="PROSITE" id="PS50088">
    <property type="entry name" value="ANK_REPEAT"/>
    <property type="match status" value="1"/>
</dbReference>
<keyword evidence="6" id="KW-0472">Membrane</keyword>
<dbReference type="InterPro" id="IPR002153">
    <property type="entry name" value="TRPC_channel"/>
</dbReference>
<reference evidence="8 9" key="1">
    <citation type="journal article" date="2013" name="Nature">
        <title>Insights into bilaterian evolution from three spiralian genomes.</title>
        <authorList>
            <person name="Simakov O."/>
            <person name="Marletaz F."/>
            <person name="Cho S.J."/>
            <person name="Edsinger-Gonzales E."/>
            <person name="Havlak P."/>
            <person name="Hellsten U."/>
            <person name="Kuo D.H."/>
            <person name="Larsson T."/>
            <person name="Lv J."/>
            <person name="Arendt D."/>
            <person name="Savage R."/>
            <person name="Osoegawa K."/>
            <person name="de Jong P."/>
            <person name="Grimwood J."/>
            <person name="Chapman J.A."/>
            <person name="Shapiro H."/>
            <person name="Aerts A."/>
            <person name="Otillar R.P."/>
            <person name="Terry A.Y."/>
            <person name="Boore J.L."/>
            <person name="Grigoriev I.V."/>
            <person name="Lindberg D.R."/>
            <person name="Seaver E.C."/>
            <person name="Weisblat D.A."/>
            <person name="Putnam N.H."/>
            <person name="Rokhsar D.S."/>
        </authorList>
    </citation>
    <scope>NUCLEOTIDE SEQUENCE [LARGE SCALE GENOMIC DNA]</scope>
</reference>
<dbReference type="SMART" id="SM00248">
    <property type="entry name" value="ANK"/>
    <property type="match status" value="2"/>
</dbReference>
<evidence type="ECO:0000256" key="3">
    <source>
        <dbReference type="ARBA" id="ARBA00023065"/>
    </source>
</evidence>
<evidence type="ECO:0000313" key="8">
    <source>
        <dbReference type="EMBL" id="ESP02070.1"/>
    </source>
</evidence>
<dbReference type="KEGG" id="lgi:LOTGIDRAFT_111513"/>
<keyword evidence="4" id="KW-0407">Ion channel</keyword>
<dbReference type="STRING" id="225164.V4CIQ9"/>
<dbReference type="GO" id="GO:0034703">
    <property type="term" value="C:cation channel complex"/>
    <property type="evidence" value="ECO:0007669"/>
    <property type="project" value="TreeGrafter"/>
</dbReference>
<dbReference type="Pfam" id="PF08344">
    <property type="entry name" value="TRP_2"/>
    <property type="match status" value="1"/>
</dbReference>
<accession>V4CIQ9</accession>
<keyword evidence="2" id="KW-0677">Repeat</keyword>
<dbReference type="AlphaFoldDB" id="V4CIQ9"/>
<dbReference type="OrthoDB" id="2373987at2759"/>
<evidence type="ECO:0000259" key="7">
    <source>
        <dbReference type="SMART" id="SM01420"/>
    </source>
</evidence>
<keyword evidence="6" id="KW-0812">Transmembrane</keyword>
<dbReference type="EMBL" id="KB200329">
    <property type="protein sequence ID" value="ESP02070.1"/>
    <property type="molecule type" value="Genomic_DNA"/>
</dbReference>
<sequence length="441" mass="50716">MNPNLDETESFGIIRKEVDLTNKEKQYLLAVERGDVPTTRQIVEQFKVNNFNINCIDTLGRTAILIAIENENIEMIELLLNNGIEIGDALLHAINEENVEAVEMILHYEISNKGEEVITILIQVPSTSFSADITPIILAGHRDNYEIIKLLLSLGCRITKPHDIRCNCKQCVAGNDDDSLRHSRSRINSYKALASPSLISLSSKDPILTAFELCADLRRLSKLENEFKIDYEKLSLKCQEFAVDLLEQTRGSSELHIILNHDTNSTADENYTERQRLARLKVAIKYKQKKFVSHPNCQQLLASLWYEGLPGFRRKNVVAKICIIQAIGFMFPILSLCYLLIPTCFLGQLIRKPFIKFIIHSASYITFLCKFIFIYILNYRENLLFHEKYDNNLKSKIYTRQIYATLRSNIRKNETFGIFIHILVYNEGSSMTHWVNNKAQS</sequence>
<evidence type="ECO:0000256" key="4">
    <source>
        <dbReference type="ARBA" id="ARBA00023303"/>
    </source>
</evidence>
<feature type="domain" description="Transient receptor ion channel" evidence="7">
    <location>
        <begin position="166"/>
        <end position="228"/>
    </location>
</feature>
<dbReference type="InterPro" id="IPR002110">
    <property type="entry name" value="Ankyrin_rpt"/>
</dbReference>
<protein>
    <recommendedName>
        <fullName evidence="7">Transient receptor ion channel domain-containing protein</fullName>
    </recommendedName>
</protein>
<dbReference type="SUPFAM" id="SSF48403">
    <property type="entry name" value="Ankyrin repeat"/>
    <property type="match status" value="1"/>
</dbReference>
<keyword evidence="1" id="KW-0813">Transport</keyword>
<dbReference type="GO" id="GO:0015279">
    <property type="term" value="F:store-operated calcium channel activity"/>
    <property type="evidence" value="ECO:0007669"/>
    <property type="project" value="TreeGrafter"/>
</dbReference>
<dbReference type="RefSeq" id="XP_009047228.1">
    <property type="nucleotide sequence ID" value="XM_009048980.1"/>
</dbReference>
<proteinExistence type="predicted"/>
<evidence type="ECO:0000256" key="2">
    <source>
        <dbReference type="ARBA" id="ARBA00022737"/>
    </source>
</evidence>
<dbReference type="GO" id="GO:0051480">
    <property type="term" value="P:regulation of cytosolic calcium ion concentration"/>
    <property type="evidence" value="ECO:0007669"/>
    <property type="project" value="TreeGrafter"/>
</dbReference>
<evidence type="ECO:0000256" key="5">
    <source>
        <dbReference type="PROSITE-ProRule" id="PRU00023"/>
    </source>
</evidence>
<feature type="repeat" description="ANK" evidence="5">
    <location>
        <begin position="59"/>
        <end position="86"/>
    </location>
</feature>
<dbReference type="GeneID" id="20230735"/>
<dbReference type="GO" id="GO:0005886">
    <property type="term" value="C:plasma membrane"/>
    <property type="evidence" value="ECO:0007669"/>
    <property type="project" value="TreeGrafter"/>
</dbReference>
<keyword evidence="5" id="KW-0040">ANK repeat</keyword>
<dbReference type="PANTHER" id="PTHR10117">
    <property type="entry name" value="TRANSIENT RECEPTOR POTENTIAL CHANNEL"/>
    <property type="match status" value="1"/>
</dbReference>
<feature type="transmembrane region" description="Helical" evidence="6">
    <location>
        <begin position="323"/>
        <end position="345"/>
    </location>
</feature>
<keyword evidence="3" id="KW-0406">Ion transport</keyword>
<dbReference type="HOGENOM" id="CLU_005716_1_2_1"/>
<evidence type="ECO:0000256" key="1">
    <source>
        <dbReference type="ARBA" id="ARBA00022448"/>
    </source>
</evidence>
<evidence type="ECO:0000313" key="9">
    <source>
        <dbReference type="Proteomes" id="UP000030746"/>
    </source>
</evidence>
<dbReference type="SMART" id="SM01420">
    <property type="entry name" value="TRP_2"/>
    <property type="match status" value="1"/>
</dbReference>
<dbReference type="Proteomes" id="UP000030746">
    <property type="component" value="Unassembled WGS sequence"/>
</dbReference>
<gene>
    <name evidence="8" type="ORF">LOTGIDRAFT_111513</name>
</gene>